<dbReference type="EMBL" id="CM012437">
    <property type="protein sequence ID" value="RVE76001.1"/>
    <property type="molecule type" value="Genomic_DNA"/>
</dbReference>
<evidence type="ECO:0000256" key="8">
    <source>
        <dbReference type="ARBA" id="ARBA00023136"/>
    </source>
</evidence>
<evidence type="ECO:0000313" key="14">
    <source>
        <dbReference type="Proteomes" id="UP000283210"/>
    </source>
</evidence>
<dbReference type="InterPro" id="IPR027417">
    <property type="entry name" value="P-loop_NTPase"/>
</dbReference>
<feature type="compositionally biased region" description="Polar residues" evidence="12">
    <location>
        <begin position="58"/>
        <end position="73"/>
    </location>
</feature>
<dbReference type="EC" id="2.8.2.-" evidence="11"/>
<dbReference type="InterPro" id="IPR005331">
    <property type="entry name" value="Sulfotransferase"/>
</dbReference>
<dbReference type="GO" id="GO:0016051">
    <property type="term" value="P:carbohydrate biosynthetic process"/>
    <property type="evidence" value="ECO:0007669"/>
    <property type="project" value="InterPro"/>
</dbReference>
<evidence type="ECO:0000256" key="4">
    <source>
        <dbReference type="ARBA" id="ARBA00022692"/>
    </source>
</evidence>
<dbReference type="GO" id="GO:0008146">
    <property type="term" value="F:sulfotransferase activity"/>
    <property type="evidence" value="ECO:0007669"/>
    <property type="project" value="InterPro"/>
</dbReference>
<dbReference type="OrthoDB" id="2019940at2759"/>
<evidence type="ECO:0000256" key="2">
    <source>
        <dbReference type="ARBA" id="ARBA00006339"/>
    </source>
</evidence>
<keyword evidence="5 11" id="KW-0735">Signal-anchor</keyword>
<dbReference type="AlphaFoldDB" id="A0A3S2N7K2"/>
<keyword evidence="7 11" id="KW-0333">Golgi apparatus</keyword>
<dbReference type="GO" id="GO:0030166">
    <property type="term" value="P:proteoglycan biosynthetic process"/>
    <property type="evidence" value="ECO:0007669"/>
    <property type="project" value="TreeGrafter"/>
</dbReference>
<sequence length="404" mass="46102">MGTWRSLRVAFVLGSLFMLLLIIAYWDDVGGFNLYPFQDLKHGSLHSDCGSRRLPSDTPASAASTIGAQSGSPVTFPPTARITLSPEEDARKEGNAVPAGDGDQDVRKQRVTDVCSGKNNVEFPGRTRVIEQIPYRELDHLIVDDTHQIIYCYVPKVACTNWKKVLVVLSQALISPSSGKPYTDPEAVPAELVHNSSLHLTFAKFWHHYGSLSRYLMALKLQRYTKFLFVRDPFVRLISAFRNKFGRPNEDFYKQFGSVMLRRFGNVSGSLPETAAAAFAAGIKPTFQQFITYLLDPETEKDGIFNEHWRQVYRLCHPCQIKYDFIGHLETLEEDTEHLLKLLKVDHLLRFPSGARNLTSTSWERDWFAQIPIETRKELYKLYEPDFELFGYTKPDGLLQQQLD</sequence>
<keyword evidence="4 11" id="KW-0812">Transmembrane</keyword>
<keyword evidence="8 11" id="KW-0472">Membrane</keyword>
<reference evidence="13 14" key="1">
    <citation type="submission" date="2018-11" db="EMBL/GenBank/DDBJ databases">
        <authorList>
            <person name="Lopez-Roques C."/>
            <person name="Donnadieu C."/>
            <person name="Bouchez O."/>
            <person name="Klopp C."/>
            <person name="Cabau C."/>
            <person name="Zahm M."/>
        </authorList>
    </citation>
    <scope>NUCLEOTIDE SEQUENCE [LARGE SCALE GENOMIC DNA]</scope>
    <source>
        <strain evidence="13">RS831</strain>
        <tissue evidence="13">Whole body</tissue>
    </source>
</reference>
<evidence type="ECO:0000256" key="3">
    <source>
        <dbReference type="ARBA" id="ARBA00022679"/>
    </source>
</evidence>
<evidence type="ECO:0000256" key="1">
    <source>
        <dbReference type="ARBA" id="ARBA00004323"/>
    </source>
</evidence>
<reference evidence="13 14" key="2">
    <citation type="submission" date="2019-01" db="EMBL/GenBank/DDBJ databases">
        <title>A chromosome length genome reference of the Java medaka (oryzias javanicus).</title>
        <authorList>
            <person name="Herpin A."/>
            <person name="Takehana Y."/>
            <person name="Naruse K."/>
            <person name="Ansai S."/>
            <person name="Kawaguchi M."/>
        </authorList>
    </citation>
    <scope>NUCLEOTIDE SEQUENCE [LARGE SCALE GENOMIC DNA]</scope>
    <source>
        <strain evidence="13">RS831</strain>
        <tissue evidence="13">Whole body</tissue>
    </source>
</reference>
<name>A0A3S2N7K2_ORYJA</name>
<evidence type="ECO:0000256" key="7">
    <source>
        <dbReference type="ARBA" id="ARBA00023034"/>
    </source>
</evidence>
<organism evidence="13 14">
    <name type="scientific">Oryzias javanicus</name>
    <name type="common">Javanese ricefish</name>
    <name type="synonym">Aplocheilus javanicus</name>
    <dbReference type="NCBI Taxonomy" id="123683"/>
    <lineage>
        <taxon>Eukaryota</taxon>
        <taxon>Metazoa</taxon>
        <taxon>Chordata</taxon>
        <taxon>Craniata</taxon>
        <taxon>Vertebrata</taxon>
        <taxon>Euteleostomi</taxon>
        <taxon>Actinopterygii</taxon>
        <taxon>Neopterygii</taxon>
        <taxon>Teleostei</taxon>
        <taxon>Neoteleostei</taxon>
        <taxon>Acanthomorphata</taxon>
        <taxon>Ovalentaria</taxon>
        <taxon>Atherinomorphae</taxon>
        <taxon>Beloniformes</taxon>
        <taxon>Adrianichthyidae</taxon>
        <taxon>Oryziinae</taxon>
        <taxon>Oryzias</taxon>
    </lineage>
</organism>
<feature type="region of interest" description="Disordered" evidence="12">
    <location>
        <begin position="49"/>
        <end position="107"/>
    </location>
</feature>
<accession>A0A3S2N7K2</accession>
<comment type="similarity">
    <text evidence="2 11">Belongs to the sulfotransferase 2 family.</text>
</comment>
<dbReference type="Proteomes" id="UP000283210">
    <property type="component" value="Chromosome 1"/>
</dbReference>
<keyword evidence="6 11" id="KW-1133">Transmembrane helix</keyword>
<keyword evidence="14" id="KW-1185">Reference proteome</keyword>
<evidence type="ECO:0000256" key="12">
    <source>
        <dbReference type="SAM" id="MobiDB-lite"/>
    </source>
</evidence>
<gene>
    <name evidence="13" type="ORF">OJAV_G00004420</name>
</gene>
<evidence type="ECO:0000313" key="13">
    <source>
        <dbReference type="EMBL" id="RVE76001.1"/>
    </source>
</evidence>
<dbReference type="OMA" id="FWRRYGS"/>
<evidence type="ECO:0000256" key="11">
    <source>
        <dbReference type="RuleBase" id="RU364020"/>
    </source>
</evidence>
<evidence type="ECO:0000256" key="10">
    <source>
        <dbReference type="ARBA" id="ARBA00023277"/>
    </source>
</evidence>
<protein>
    <recommendedName>
        <fullName evidence="11">Carbohydrate sulfotransferase</fullName>
        <ecNumber evidence="11">2.8.2.-</ecNumber>
    </recommendedName>
</protein>
<dbReference type="Pfam" id="PF03567">
    <property type="entry name" value="Sulfotransfer_2"/>
    <property type="match status" value="1"/>
</dbReference>
<evidence type="ECO:0000256" key="5">
    <source>
        <dbReference type="ARBA" id="ARBA00022968"/>
    </source>
</evidence>
<evidence type="ECO:0000256" key="6">
    <source>
        <dbReference type="ARBA" id="ARBA00022989"/>
    </source>
</evidence>
<dbReference type="GO" id="GO:0000139">
    <property type="term" value="C:Golgi membrane"/>
    <property type="evidence" value="ECO:0007669"/>
    <property type="project" value="UniProtKB-SubCell"/>
</dbReference>
<comment type="subcellular location">
    <subcellularLocation>
        <location evidence="1 11">Golgi apparatus membrane</location>
        <topology evidence="1 11">Single-pass type II membrane protein</topology>
    </subcellularLocation>
</comment>
<evidence type="ECO:0000256" key="9">
    <source>
        <dbReference type="ARBA" id="ARBA00023180"/>
    </source>
</evidence>
<proteinExistence type="inferred from homology"/>
<keyword evidence="9 11" id="KW-0325">Glycoprotein</keyword>
<feature type="transmembrane region" description="Helical" evidence="11">
    <location>
        <begin position="7"/>
        <end position="26"/>
    </location>
</feature>
<keyword evidence="10 11" id="KW-0119">Carbohydrate metabolism</keyword>
<keyword evidence="3 11" id="KW-0808">Transferase</keyword>
<dbReference type="PANTHER" id="PTHR12137:SF4">
    <property type="entry name" value="CARBOHYDRATE SULFOTRANSFERASE 12"/>
    <property type="match status" value="1"/>
</dbReference>
<dbReference type="SUPFAM" id="SSF52540">
    <property type="entry name" value="P-loop containing nucleoside triphosphate hydrolases"/>
    <property type="match status" value="1"/>
</dbReference>
<dbReference type="PANTHER" id="PTHR12137">
    <property type="entry name" value="CARBOHYDRATE SULFOTRANSFERASE"/>
    <property type="match status" value="1"/>
</dbReference>
<dbReference type="InterPro" id="IPR018011">
    <property type="entry name" value="Carb_sulfotrans_8-10"/>
</dbReference>